<keyword evidence="7 8" id="KW-0464">Manganese</keyword>
<dbReference type="InterPro" id="IPR022929">
    <property type="entry name" value="Put_MntP"/>
</dbReference>
<keyword evidence="2 8" id="KW-1003">Cell membrane</keyword>
<comment type="subcellular location">
    <subcellularLocation>
        <location evidence="8">Cell membrane</location>
        <topology evidence="8">Multi-pass membrane protein</topology>
    </subcellularLocation>
</comment>
<keyword evidence="3 8" id="KW-0812">Transmembrane</keyword>
<keyword evidence="6 8" id="KW-0472">Membrane</keyword>
<feature type="transmembrane region" description="Helical" evidence="8">
    <location>
        <begin position="64"/>
        <end position="82"/>
    </location>
</feature>
<dbReference type="PANTHER" id="PTHR35529">
    <property type="entry name" value="MANGANESE EFFLUX PUMP MNTP-RELATED"/>
    <property type="match status" value="1"/>
</dbReference>
<feature type="transmembrane region" description="Helical" evidence="8">
    <location>
        <begin position="129"/>
        <end position="150"/>
    </location>
</feature>
<dbReference type="EMBL" id="QNBE01000003">
    <property type="protein sequence ID" value="RKX71695.1"/>
    <property type="molecule type" value="Genomic_DNA"/>
</dbReference>
<dbReference type="GO" id="GO:0005384">
    <property type="term" value="F:manganese ion transmembrane transporter activity"/>
    <property type="evidence" value="ECO:0007669"/>
    <property type="project" value="UniProtKB-UniRule"/>
</dbReference>
<organism evidence="9 10">
    <name type="scientific">candidate division WOR-3 bacterium</name>
    <dbReference type="NCBI Taxonomy" id="2052148"/>
    <lineage>
        <taxon>Bacteria</taxon>
        <taxon>Bacteria division WOR-3</taxon>
    </lineage>
</organism>
<dbReference type="HAMAP" id="MF_01521">
    <property type="entry name" value="MntP_pump"/>
    <property type="match status" value="1"/>
</dbReference>
<keyword evidence="4 8" id="KW-1133">Transmembrane helix</keyword>
<evidence type="ECO:0000256" key="1">
    <source>
        <dbReference type="ARBA" id="ARBA00022448"/>
    </source>
</evidence>
<sequence>MSPIAVVLIALGLAMDCFAVSITSGLTIRSLRLRQAFKIAIFFGLFQALMPVVGWLAGMSLRGFIIGFDHWIAFGLLSLIGGKMIYEAIATKPERNDPFRIEVLLMLSLATSIDALAVGISFAFLGVSIITPVIIIGIVAFVLSFLGSYIGNRIGHLFETRIEIVGGIILILIGVKILIEHLTT</sequence>
<evidence type="ECO:0000256" key="3">
    <source>
        <dbReference type="ARBA" id="ARBA00022692"/>
    </source>
</evidence>
<dbReference type="PANTHER" id="PTHR35529:SF1">
    <property type="entry name" value="MANGANESE EFFLUX PUMP MNTP-RELATED"/>
    <property type="match status" value="1"/>
</dbReference>
<dbReference type="AlphaFoldDB" id="A0A660SLH6"/>
<keyword evidence="1 8" id="KW-0813">Transport</keyword>
<keyword evidence="5 8" id="KW-0406">Ion transport</keyword>
<comment type="function">
    <text evidence="8">Probably functions as a manganese efflux pump.</text>
</comment>
<evidence type="ECO:0000256" key="8">
    <source>
        <dbReference type="HAMAP-Rule" id="MF_01521"/>
    </source>
</evidence>
<accession>A0A660SLH6</accession>
<evidence type="ECO:0000256" key="5">
    <source>
        <dbReference type="ARBA" id="ARBA00023065"/>
    </source>
</evidence>
<feature type="transmembrane region" description="Helical" evidence="8">
    <location>
        <begin position="103"/>
        <end position="123"/>
    </location>
</feature>
<dbReference type="InterPro" id="IPR003810">
    <property type="entry name" value="Mntp/YtaF"/>
</dbReference>
<gene>
    <name evidence="8" type="primary">mntP</name>
    <name evidence="9" type="ORF">DRP53_00485</name>
</gene>
<dbReference type="Proteomes" id="UP000268469">
    <property type="component" value="Unassembled WGS sequence"/>
</dbReference>
<dbReference type="Pfam" id="PF02659">
    <property type="entry name" value="Mntp"/>
    <property type="match status" value="1"/>
</dbReference>
<evidence type="ECO:0000256" key="6">
    <source>
        <dbReference type="ARBA" id="ARBA00023136"/>
    </source>
</evidence>
<evidence type="ECO:0000256" key="4">
    <source>
        <dbReference type="ARBA" id="ARBA00022989"/>
    </source>
</evidence>
<protein>
    <recommendedName>
        <fullName evidence="8">Putative manganese efflux pump MntP</fullName>
    </recommendedName>
</protein>
<evidence type="ECO:0000313" key="9">
    <source>
        <dbReference type="EMBL" id="RKX71695.1"/>
    </source>
</evidence>
<feature type="transmembrane region" description="Helical" evidence="8">
    <location>
        <begin position="6"/>
        <end position="27"/>
    </location>
</feature>
<reference evidence="9 10" key="1">
    <citation type="submission" date="2018-06" db="EMBL/GenBank/DDBJ databases">
        <title>Extensive metabolic versatility and redundancy in microbially diverse, dynamic hydrothermal sediments.</title>
        <authorList>
            <person name="Dombrowski N."/>
            <person name="Teske A."/>
            <person name="Baker B.J."/>
        </authorList>
    </citation>
    <scope>NUCLEOTIDE SEQUENCE [LARGE SCALE GENOMIC DNA]</scope>
    <source>
        <strain evidence="9">B36_G15</strain>
    </source>
</reference>
<name>A0A660SLH6_UNCW3</name>
<feature type="transmembrane region" description="Helical" evidence="8">
    <location>
        <begin position="162"/>
        <end position="179"/>
    </location>
</feature>
<proteinExistence type="inferred from homology"/>
<evidence type="ECO:0000313" key="10">
    <source>
        <dbReference type="Proteomes" id="UP000268469"/>
    </source>
</evidence>
<feature type="transmembrane region" description="Helical" evidence="8">
    <location>
        <begin position="39"/>
        <end position="58"/>
    </location>
</feature>
<comment type="similarity">
    <text evidence="8">Belongs to the MntP (TC 9.B.29) family.</text>
</comment>
<evidence type="ECO:0000256" key="2">
    <source>
        <dbReference type="ARBA" id="ARBA00022475"/>
    </source>
</evidence>
<comment type="caution">
    <text evidence="9">The sequence shown here is derived from an EMBL/GenBank/DDBJ whole genome shotgun (WGS) entry which is preliminary data.</text>
</comment>
<dbReference type="GO" id="GO:0005886">
    <property type="term" value="C:plasma membrane"/>
    <property type="evidence" value="ECO:0007669"/>
    <property type="project" value="UniProtKB-SubCell"/>
</dbReference>
<evidence type="ECO:0000256" key="7">
    <source>
        <dbReference type="ARBA" id="ARBA00023211"/>
    </source>
</evidence>